<keyword evidence="3" id="KW-0540">Nuclease</keyword>
<dbReference type="InterPro" id="IPR003395">
    <property type="entry name" value="RecF/RecN/SMC_N"/>
</dbReference>
<organism evidence="3 4">
    <name type="scientific">Rhizobium fabae</name>
    <dbReference type="NCBI Taxonomy" id="573179"/>
    <lineage>
        <taxon>Bacteria</taxon>
        <taxon>Pseudomonadati</taxon>
        <taxon>Pseudomonadota</taxon>
        <taxon>Alphaproteobacteria</taxon>
        <taxon>Hyphomicrobiales</taxon>
        <taxon>Rhizobiaceae</taxon>
        <taxon>Rhizobium/Agrobacterium group</taxon>
        <taxon>Rhizobium</taxon>
    </lineage>
</organism>
<dbReference type="Proteomes" id="UP000545490">
    <property type="component" value="Unassembled WGS sequence"/>
</dbReference>
<gene>
    <name evidence="3" type="ORF">GGQ65_005043</name>
</gene>
<dbReference type="Gene3D" id="3.40.50.300">
    <property type="entry name" value="P-loop containing nucleotide triphosphate hydrolases"/>
    <property type="match status" value="2"/>
</dbReference>
<reference evidence="3 4" key="1">
    <citation type="submission" date="2020-08" db="EMBL/GenBank/DDBJ databases">
        <title>Genomic Encyclopedia of Type Strains, Phase IV (KMG-IV): sequencing the most valuable type-strain genomes for metagenomic binning, comparative biology and taxonomic classification.</title>
        <authorList>
            <person name="Goeker M."/>
        </authorList>
    </citation>
    <scope>NUCLEOTIDE SEQUENCE [LARGE SCALE GENOMIC DNA]</scope>
    <source>
        <strain evidence="3 4">DSM 19331</strain>
    </source>
</reference>
<evidence type="ECO:0000259" key="2">
    <source>
        <dbReference type="Pfam" id="PF02463"/>
    </source>
</evidence>
<keyword evidence="1" id="KW-0175">Coiled coil</keyword>
<dbReference type="SUPFAM" id="SSF75712">
    <property type="entry name" value="Rad50 coiled-coil Zn hook"/>
    <property type="match status" value="1"/>
</dbReference>
<dbReference type="AlphaFoldDB" id="A0A7W6BCQ2"/>
<evidence type="ECO:0000313" key="3">
    <source>
        <dbReference type="EMBL" id="MBB3917724.1"/>
    </source>
</evidence>
<dbReference type="InterPro" id="IPR027417">
    <property type="entry name" value="P-loop_NTPase"/>
</dbReference>
<accession>A0A7W6BCQ2</accession>
<feature type="coiled-coil region" evidence="1">
    <location>
        <begin position="441"/>
        <end position="468"/>
    </location>
</feature>
<keyword evidence="3" id="KW-0378">Hydrolase</keyword>
<dbReference type="RefSeq" id="WP_183605003.1">
    <property type="nucleotide sequence ID" value="NZ_JACIDG010000014.1"/>
</dbReference>
<dbReference type="EMBL" id="JACIDG010000014">
    <property type="protein sequence ID" value="MBB3917724.1"/>
    <property type="molecule type" value="Genomic_DNA"/>
</dbReference>
<dbReference type="PANTHER" id="PTHR32114">
    <property type="entry name" value="ABC TRANSPORTER ABCH.3"/>
    <property type="match status" value="1"/>
</dbReference>
<dbReference type="SUPFAM" id="SSF52540">
    <property type="entry name" value="P-loop containing nucleoside triphosphate hydrolases"/>
    <property type="match status" value="1"/>
</dbReference>
<dbReference type="PANTHER" id="PTHR32114:SF2">
    <property type="entry name" value="ABC TRANSPORTER ABCH.3"/>
    <property type="match status" value="1"/>
</dbReference>
<feature type="domain" description="RecF/RecN/SMC N-terminal" evidence="2">
    <location>
        <begin position="6"/>
        <end position="762"/>
    </location>
</feature>
<protein>
    <submittedName>
        <fullName evidence="3">Exonuclease SbcC</fullName>
    </submittedName>
</protein>
<sequence length="810" mass="89035">MSEPILSSVDVVNFRSIRGRVFAPLDAQVVLIHGENGAGKTSLLSAIELALTGGVQFLRRADPVYDAQLLHRGAKAGSVEVKTSLPQLGDFKQQFSSAGISVGQTLDHATAGFFAERAYLPQSYLGQLLQIYQESASDANSPLAKFVGSLLGLDQLDALEAGLTPLMDVRNVRKYIEGWSDVELEKKQLDDLIKAQKQTRTQVLATFNKSLTSLSSPLQGLNIAIAPTTENLDAVEDLLAVHVEEGLGTYADRRRELAAILSESQTASEGGFSASEASLAAKQNQASEEYKAWQATYAVRFEAIQRSVTDLIPDVSLPSAIDEYANRVQTILSSMLSTASQQVLESRRDVRRLNDAEDELAVASERLEAIETEMAQFARDSGELAKALAEISSFVADTEFCPVCDRDFSELAHGSLSNHVHSRIRSLSDSAERLLTLGRARSEAQRLVDDLTDEVSSLTLRAIDAEELAGLEKQAGRVKDVLGELQSLSPILVDGARLAAADIAARREFSAEQVRNRSRFALRQTLADFATSIRQPVPTDEETIEAAAVRLQQVLVDEQVKANGREDLRQQARRALGDVKLHRSTLAEVDEAIRNYQKQIDAVEAALQRGQRLREQGQTIRSLVDTVRSGIIRREFNDRLNKLWRDLFVRLAPSEPFVPAFRIPPSSTQRLQPKLITEHRDGGDAGGTPGAMLSAGNLNTAALTLFIALHLSVPAQFPCLILDDPVQSMDDVHIAHFASLLRTLSKEHGRQVMIAVHDRQLFDYLKLELSPAYPGDSLLTLELTRGNRRDTNCQPERFSFRDEDVLFAAA</sequence>
<keyword evidence="3" id="KW-0269">Exonuclease</keyword>
<dbReference type="Pfam" id="PF02463">
    <property type="entry name" value="SMC_N"/>
    <property type="match status" value="1"/>
</dbReference>
<name>A0A7W6BCQ2_9HYPH</name>
<feature type="coiled-coil region" evidence="1">
    <location>
        <begin position="586"/>
        <end position="613"/>
    </location>
</feature>
<evidence type="ECO:0000256" key="1">
    <source>
        <dbReference type="SAM" id="Coils"/>
    </source>
</evidence>
<evidence type="ECO:0000313" key="4">
    <source>
        <dbReference type="Proteomes" id="UP000545490"/>
    </source>
</evidence>
<dbReference type="GO" id="GO:0004527">
    <property type="term" value="F:exonuclease activity"/>
    <property type="evidence" value="ECO:0007669"/>
    <property type="project" value="UniProtKB-KW"/>
</dbReference>
<comment type="caution">
    <text evidence="3">The sequence shown here is derived from an EMBL/GenBank/DDBJ whole genome shotgun (WGS) entry which is preliminary data.</text>
</comment>
<feature type="coiled-coil region" evidence="1">
    <location>
        <begin position="353"/>
        <end position="380"/>
    </location>
</feature>
<proteinExistence type="predicted"/>